<dbReference type="Pfam" id="PF25785">
    <property type="entry name" value="TPR"/>
    <property type="match status" value="1"/>
</dbReference>
<evidence type="ECO:0000256" key="1">
    <source>
        <dbReference type="ARBA" id="ARBA00004186"/>
    </source>
</evidence>
<evidence type="ECO:0000256" key="9">
    <source>
        <dbReference type="ARBA" id="ARBA00022454"/>
    </source>
</evidence>
<keyword evidence="19" id="KW-0472">Membrane</keyword>
<evidence type="ECO:0000256" key="20">
    <source>
        <dbReference type="ARBA" id="ARBA00023212"/>
    </source>
</evidence>
<reference evidence="30" key="1">
    <citation type="submission" date="2025-08" db="UniProtKB">
        <authorList>
            <consortium name="Ensembl"/>
        </authorList>
    </citation>
    <scope>IDENTIFICATION</scope>
</reference>
<comment type="similarity">
    <text evidence="6">Belongs to the TPR family.</text>
</comment>
<accession>A0A8B9MSG1</accession>
<dbReference type="GO" id="GO:0006606">
    <property type="term" value="P:protein import into nucleus"/>
    <property type="evidence" value="ECO:0007669"/>
    <property type="project" value="InterPro"/>
</dbReference>
<feature type="domain" description="Nucleoprotein TPR/MLP1-2" evidence="27">
    <location>
        <begin position="917"/>
        <end position="1044"/>
    </location>
</feature>
<feature type="coiled-coil region" evidence="25">
    <location>
        <begin position="329"/>
        <end position="415"/>
    </location>
</feature>
<dbReference type="GO" id="GO:0017056">
    <property type="term" value="F:structural constituent of nuclear pore"/>
    <property type="evidence" value="ECO:0007669"/>
    <property type="project" value="TreeGrafter"/>
</dbReference>
<dbReference type="FunFam" id="1.10.287.1490:FF:000004">
    <property type="entry name" value="nucleoprotein TPR isoform X2"/>
    <property type="match status" value="1"/>
</dbReference>
<feature type="coiled-coil region" evidence="25">
    <location>
        <begin position="1355"/>
        <end position="1434"/>
    </location>
</feature>
<evidence type="ECO:0000313" key="31">
    <source>
        <dbReference type="Proteomes" id="UP000694541"/>
    </source>
</evidence>
<keyword evidence="15" id="KW-0653">Protein transport</keyword>
<keyword evidence="18" id="KW-0906">Nuclear pore complex</keyword>
<keyword evidence="8" id="KW-0813">Transport</keyword>
<keyword evidence="12" id="KW-0498">Mitosis</keyword>
<evidence type="ECO:0000256" key="12">
    <source>
        <dbReference type="ARBA" id="ARBA00022776"/>
    </source>
</evidence>
<keyword evidence="9" id="KW-0158">Chromosome</keyword>
<evidence type="ECO:0000256" key="11">
    <source>
        <dbReference type="ARBA" id="ARBA00022618"/>
    </source>
</evidence>
<dbReference type="GO" id="GO:0034399">
    <property type="term" value="C:nuclear periphery"/>
    <property type="evidence" value="ECO:0007669"/>
    <property type="project" value="UniProtKB-ARBA"/>
</dbReference>
<dbReference type="Gene3D" id="1.10.287.1490">
    <property type="match status" value="1"/>
</dbReference>
<evidence type="ECO:0000256" key="10">
    <source>
        <dbReference type="ARBA" id="ARBA00022490"/>
    </source>
</evidence>
<evidence type="ECO:0000256" key="23">
    <source>
        <dbReference type="ARBA" id="ARBA00023328"/>
    </source>
</evidence>
<keyword evidence="22" id="KW-0131">Cell cycle</keyword>
<evidence type="ECO:0000256" key="6">
    <source>
        <dbReference type="ARBA" id="ARBA00005274"/>
    </source>
</evidence>
<evidence type="ECO:0000256" key="22">
    <source>
        <dbReference type="ARBA" id="ARBA00023306"/>
    </source>
</evidence>
<evidence type="ECO:0000256" key="14">
    <source>
        <dbReference type="ARBA" id="ARBA00022838"/>
    </source>
</evidence>
<evidence type="ECO:0000256" key="2">
    <source>
        <dbReference type="ARBA" id="ARBA00004335"/>
    </source>
</evidence>
<dbReference type="Proteomes" id="UP000694541">
    <property type="component" value="Unplaced"/>
</dbReference>
<keyword evidence="14" id="KW-0995">Kinetochore</keyword>
<keyword evidence="21" id="KW-0539">Nucleus</keyword>
<dbReference type="Pfam" id="PF25481">
    <property type="entry name" value="Nucleoprot-TPR"/>
    <property type="match status" value="1"/>
</dbReference>
<dbReference type="PANTHER" id="PTHR18898">
    <property type="entry name" value="NUCLEOPROTEIN TPR-RELATED"/>
    <property type="match status" value="1"/>
</dbReference>
<keyword evidence="31" id="KW-1185">Reference proteome</keyword>
<dbReference type="GO" id="GO:0006406">
    <property type="term" value="P:mRNA export from nucleus"/>
    <property type="evidence" value="ECO:0007669"/>
    <property type="project" value="TreeGrafter"/>
</dbReference>
<feature type="coiled-coil region" evidence="25">
    <location>
        <begin position="1099"/>
        <end position="1294"/>
    </location>
</feature>
<dbReference type="InterPro" id="IPR057974">
    <property type="entry name" value="NUA/TPR/MLP1-2-like_dom"/>
</dbReference>
<evidence type="ECO:0000256" key="21">
    <source>
        <dbReference type="ARBA" id="ARBA00023242"/>
    </source>
</evidence>
<dbReference type="GO" id="GO:0031965">
    <property type="term" value="C:nuclear membrane"/>
    <property type="evidence" value="ECO:0007669"/>
    <property type="project" value="UniProtKB-SubCell"/>
</dbReference>
<protein>
    <recommendedName>
        <fullName evidence="7">Nucleoprotein TPR</fullName>
    </recommendedName>
    <alternativeName>
        <fullName evidence="24">NPC-associated intranuclear protein</fullName>
    </alternativeName>
</protein>
<evidence type="ECO:0000256" key="15">
    <source>
        <dbReference type="ARBA" id="ARBA00022927"/>
    </source>
</evidence>
<evidence type="ECO:0000256" key="19">
    <source>
        <dbReference type="ARBA" id="ARBA00023136"/>
    </source>
</evidence>
<dbReference type="InterPro" id="IPR057577">
    <property type="entry name" value="Nucleoprot-TPR/MLP1_dom"/>
</dbReference>
<evidence type="ECO:0000256" key="13">
    <source>
        <dbReference type="ARBA" id="ARBA00022816"/>
    </source>
</evidence>
<keyword evidence="16" id="KW-0811">Translocation</keyword>
<dbReference type="GO" id="GO:0005643">
    <property type="term" value="C:nuclear pore"/>
    <property type="evidence" value="ECO:0007669"/>
    <property type="project" value="UniProtKB-SubCell"/>
</dbReference>
<dbReference type="InterPro" id="IPR012929">
    <property type="entry name" value="Nucleoprot-TPR/MLP1-2_dom"/>
</dbReference>
<keyword evidence="13" id="KW-0509">mRNA transport</keyword>
<feature type="region of interest" description="Disordered" evidence="26">
    <location>
        <begin position="787"/>
        <end position="814"/>
    </location>
</feature>
<keyword evidence="20" id="KW-0206">Cytoskeleton</keyword>
<reference evidence="30" key="2">
    <citation type="submission" date="2025-09" db="UniProtKB">
        <authorList>
            <consortium name="Ensembl"/>
        </authorList>
    </citation>
    <scope>IDENTIFICATION</scope>
</reference>
<keyword evidence="11" id="KW-0132">Cell division</keyword>
<feature type="domain" description="NUA/TPR/MLP1-2-like" evidence="29">
    <location>
        <begin position="374"/>
        <end position="455"/>
    </location>
</feature>
<sequence>CQMLVLKIVGILHLSTKEKEELEAEKRDLVRTSERQSQEVEHLNEDVKRLNEKLTEASTEKVKLQLKLDELQTSDVSMKYREKRLEQEKELLQNQNTWLNAELKAKTDELLHTAREKGNEILELKCNLENKKEEVSRMEEQVNSLKQSNENLQKHVEDLLNKLKEAKEQQGSMEERFHNELNAHIKLSNLYKSAADDSEAKSNELTGAVEELHKLLKEAGEANKATQEHLAEVEESKAVMEKELREKISKLEKELENANDLLSATKRKGAILSEEELAAMSPTAAAVAKVVKPGMKLTELYNAYVETQDQLLLEKLENKRINKYLDEIVQEVEAKAPILKRQREEFERSQKAVASLSAKLEQAMKEIQRLQEDADKANKHASLLERENQRLEIQVKDLSQQIRVLLMELEEARGNHVIRDEEVSSADISSSSEVISQHLVSYRNIEELQQQNQPICSFYQLEEALNELEKLRESRHHQLQLVESIVRQRDMFRILLAQTTGAIIPLQGKLHEISLTSTPKRPNLPQAISTPAPLSVTESVETVEAKAALKQLQEVFENYKREKAENDKLLNEQNEKLQEQVTDLRSQNAKISTQLEFASKRYEMLQDNVESYRREITSLHERTQKLTATTQKQEQIINTMTQDLRGANEKLAVAEVRAENLKKEKDILKMSDVRLTQQRESLLVEQRGQNLLLTNLRTIQGILERSETETKQRLNNQIEKLEREISQLKKKLENEVEQRHSLTKNQEVHILDLKRQLETETNRHINTKELLKNAQKETAMLKQQLNSTEAQLASQSSQRAPGKGQPSTSEDVDDLVSRLRQADEQVNDLRERLKTSSSNVEQYRAMVLSLEESLNKEKQVTEEVRATVEARLKESSEYQAQLEKKLMESEKEKQELQEEKRKAVENMEQQLSELKKSLSTVQSEVQEALQRASAALNNEQQARRDCQEQAKMASEAQNKYERELMLHAADVEALQAIKDQVAKNSAVRQQLEEAARKAESELLECKASWEERERMIKDEASKLASRCEDLEKQNRLLHEQLESLSDKMVTSMKEAMPTAVNVSLNEEGKSQEQILEILRFIRREKEIAETRFEVAQVESLRYRQRVEYLERELQELQDSLNAEREKVQVTAKTIAQHEELMKKTETMNVLIETNKMLREEKERLEQELQQIQAKVRKLEADILPLQESNAELSEKSGMLQAEKKLLEEDVKRWKARTQHLLSQQKDTDLEEYRKLLSEKEANTKRIQQMSEETGRLKAEIARTNASLTTSQNLVQSLKDEVTKIRTEKDTLQKELNAKVADIQEKVKTITQVKKIGRRYKTQYEELKAQHDKMVAEASTQSFVEQQEEQVSVQEVQELKDTLSQAEVKTKALEAQVESLQKTIAEKETELRSLQEQITQLQSELGRFHQDLQEKTTQEEQLRQQITEKEEKTRKTLLAAKQKIAQLSGIIVFFYSPRSRSLTSPIQWDGGGNRGKKVKLLG</sequence>
<feature type="coiled-coil region" evidence="25">
    <location>
        <begin position="542"/>
        <end position="671"/>
    </location>
</feature>
<evidence type="ECO:0000256" key="18">
    <source>
        <dbReference type="ARBA" id="ARBA00023132"/>
    </source>
</evidence>
<evidence type="ECO:0000256" key="25">
    <source>
        <dbReference type="SAM" id="Coils"/>
    </source>
</evidence>
<evidence type="ECO:0000256" key="17">
    <source>
        <dbReference type="ARBA" id="ARBA00023054"/>
    </source>
</evidence>
<evidence type="ECO:0000259" key="29">
    <source>
        <dbReference type="Pfam" id="PF25785"/>
    </source>
</evidence>
<evidence type="ECO:0000256" key="3">
    <source>
        <dbReference type="ARBA" id="ARBA00004567"/>
    </source>
</evidence>
<dbReference type="PANTHER" id="PTHR18898:SF2">
    <property type="entry name" value="NUCLEOPROTEIN TPR"/>
    <property type="match status" value="1"/>
</dbReference>
<dbReference type="GO" id="GO:1901673">
    <property type="term" value="P:regulation of mitotic spindle assembly"/>
    <property type="evidence" value="ECO:0007669"/>
    <property type="project" value="TreeGrafter"/>
</dbReference>
<keyword evidence="10" id="KW-0963">Cytoplasm</keyword>
<evidence type="ECO:0000256" key="4">
    <source>
        <dbReference type="ARBA" id="ARBA00004620"/>
    </source>
</evidence>
<dbReference type="Ensembl" id="ENSANIT00000013873.1">
    <property type="protein sequence ID" value="ENSANIP00000013399.1"/>
    <property type="gene ID" value="ENSANIG00000008730.1"/>
</dbReference>
<evidence type="ECO:0000256" key="16">
    <source>
        <dbReference type="ARBA" id="ARBA00023010"/>
    </source>
</evidence>
<keyword evidence="17 25" id="KW-0175">Coiled coil</keyword>
<evidence type="ECO:0000313" key="30">
    <source>
        <dbReference type="Ensembl" id="ENSANIP00000013399.1"/>
    </source>
</evidence>
<dbReference type="Pfam" id="PF07926">
    <property type="entry name" value="TPR_MLP1_2"/>
    <property type="match status" value="1"/>
</dbReference>
<feature type="coiled-coil region" evidence="25">
    <location>
        <begin position="872"/>
        <end position="1047"/>
    </location>
</feature>
<name>A0A8B9MSG1_9AVES</name>
<feature type="domain" description="Nucleoprotein TPR/MPL1" evidence="28">
    <location>
        <begin position="74"/>
        <end position="153"/>
    </location>
</feature>
<feature type="compositionally biased region" description="Polar residues" evidence="26">
    <location>
        <begin position="787"/>
        <end position="809"/>
    </location>
</feature>
<dbReference type="GO" id="GO:0005819">
    <property type="term" value="C:spindle"/>
    <property type="evidence" value="ECO:0007669"/>
    <property type="project" value="UniProtKB-SubCell"/>
</dbReference>
<proteinExistence type="inferred from homology"/>
<organism evidence="30 31">
    <name type="scientific">Accipiter nisus</name>
    <name type="common">Eurasian sparrowhawk</name>
    <dbReference type="NCBI Taxonomy" id="211598"/>
    <lineage>
        <taxon>Eukaryota</taxon>
        <taxon>Metazoa</taxon>
        <taxon>Chordata</taxon>
        <taxon>Craniata</taxon>
        <taxon>Vertebrata</taxon>
        <taxon>Euteleostomi</taxon>
        <taxon>Archelosauria</taxon>
        <taxon>Archosauria</taxon>
        <taxon>Dinosauria</taxon>
        <taxon>Saurischia</taxon>
        <taxon>Theropoda</taxon>
        <taxon>Coelurosauria</taxon>
        <taxon>Aves</taxon>
        <taxon>Neognathae</taxon>
        <taxon>Neoaves</taxon>
        <taxon>Telluraves</taxon>
        <taxon>Accipitrimorphae</taxon>
        <taxon>Accipitriformes</taxon>
        <taxon>Accipitridae</taxon>
        <taxon>Accipitrinae</taxon>
        <taxon>Accipiter</taxon>
    </lineage>
</organism>
<evidence type="ECO:0000259" key="28">
    <source>
        <dbReference type="Pfam" id="PF25481"/>
    </source>
</evidence>
<evidence type="ECO:0000259" key="27">
    <source>
        <dbReference type="Pfam" id="PF07926"/>
    </source>
</evidence>
<evidence type="ECO:0000256" key="8">
    <source>
        <dbReference type="ARBA" id="ARBA00022448"/>
    </source>
</evidence>
<dbReference type="GO" id="GO:0000776">
    <property type="term" value="C:kinetochore"/>
    <property type="evidence" value="ECO:0007669"/>
    <property type="project" value="UniProtKB-KW"/>
</dbReference>
<dbReference type="GO" id="GO:0051301">
    <property type="term" value="P:cell division"/>
    <property type="evidence" value="ECO:0007669"/>
    <property type="project" value="UniProtKB-KW"/>
</dbReference>
<comment type="subcellular location">
    <subcellularLocation>
        <location evidence="5">Chromosome</location>
        <location evidence="5">Centromere</location>
        <location evidence="5">Kinetochore</location>
    </subcellularLocation>
    <subcellularLocation>
        <location evidence="1">Cytoplasm</location>
        <location evidence="1">Cytoskeleton</location>
        <location evidence="1">Spindle</location>
    </subcellularLocation>
    <subcellularLocation>
        <location evidence="2">Nucleus membrane</location>
        <topology evidence="2">Peripheral membrane protein</topology>
        <orientation evidence="2">Cytoplasmic side</orientation>
    </subcellularLocation>
    <subcellularLocation>
        <location evidence="4">Nucleus membrane</location>
        <topology evidence="4">Peripheral membrane protein</topology>
        <orientation evidence="4">Nucleoplasmic side</orientation>
    </subcellularLocation>
    <subcellularLocation>
        <location evidence="3">Nucleus</location>
        <location evidence="3">Nuclear pore complex</location>
    </subcellularLocation>
</comment>
<evidence type="ECO:0000256" key="5">
    <source>
        <dbReference type="ARBA" id="ARBA00004629"/>
    </source>
</evidence>
<evidence type="ECO:0000256" key="26">
    <source>
        <dbReference type="SAM" id="MobiDB-lite"/>
    </source>
</evidence>
<evidence type="ECO:0000256" key="24">
    <source>
        <dbReference type="ARBA" id="ARBA00077074"/>
    </source>
</evidence>
<keyword evidence="23" id="KW-0137">Centromere</keyword>
<feature type="coiled-coil region" evidence="25">
    <location>
        <begin position="12"/>
        <end position="176"/>
    </location>
</feature>
<evidence type="ECO:0000256" key="7">
    <source>
        <dbReference type="ARBA" id="ARBA00019789"/>
    </source>
</evidence>
<feature type="coiled-coil region" evidence="25">
    <location>
        <begin position="216"/>
        <end position="268"/>
    </location>
</feature>